<gene>
    <name evidence="7" type="ORF">BI364_10860</name>
</gene>
<evidence type="ECO:0000313" key="7">
    <source>
        <dbReference type="EMBL" id="AOU98394.1"/>
    </source>
</evidence>
<feature type="transmembrane region" description="Helical" evidence="6">
    <location>
        <begin position="81"/>
        <end position="100"/>
    </location>
</feature>
<evidence type="ECO:0000313" key="8">
    <source>
        <dbReference type="Proteomes" id="UP000095401"/>
    </source>
</evidence>
<dbReference type="AlphaFoldDB" id="A0A1D8IPS8"/>
<dbReference type="Pfam" id="PF06146">
    <property type="entry name" value="PsiE"/>
    <property type="match status" value="1"/>
</dbReference>
<keyword evidence="5 6" id="KW-0472">Membrane</keyword>
<organism evidence="7 8">
    <name type="scientific">Acidihalobacter yilgarnensis</name>
    <dbReference type="NCBI Taxonomy" id="2819280"/>
    <lineage>
        <taxon>Bacteria</taxon>
        <taxon>Pseudomonadati</taxon>
        <taxon>Pseudomonadota</taxon>
        <taxon>Gammaproteobacteria</taxon>
        <taxon>Chromatiales</taxon>
        <taxon>Ectothiorhodospiraceae</taxon>
        <taxon>Acidihalobacter</taxon>
    </lineage>
</organism>
<sequence>MQFSAKQLFDRVTGVVFAVMLLFLTIGIIMGTGHLFLLLFEMARTGAITKGYLDIISEVLSLFVLIELSRSLAEYFRVNRLRLTFIVDAAIVFVLREIMIELFEHKLVVDRTYALSALLFVLGALRIGSVLVYQRGQIIGLRNGDGND</sequence>
<dbReference type="EMBL" id="CP017415">
    <property type="protein sequence ID" value="AOU98394.1"/>
    <property type="molecule type" value="Genomic_DNA"/>
</dbReference>
<evidence type="ECO:0000256" key="6">
    <source>
        <dbReference type="SAM" id="Phobius"/>
    </source>
</evidence>
<accession>A0A1D8IPS8</accession>
<name>A0A1D8IPS8_9GAMM</name>
<keyword evidence="3 6" id="KW-0812">Transmembrane</keyword>
<evidence type="ECO:0000256" key="4">
    <source>
        <dbReference type="ARBA" id="ARBA00022989"/>
    </source>
</evidence>
<keyword evidence="4 6" id="KW-1133">Transmembrane helix</keyword>
<reference evidence="8" key="1">
    <citation type="submission" date="2016-09" db="EMBL/GenBank/DDBJ databases">
        <title>Acidihalobacter prosperus F5.</title>
        <authorList>
            <person name="Khaleque H.N."/>
            <person name="Ramsay J.P."/>
            <person name="Kaksonen A.H."/>
            <person name="Boxall N.J."/>
            <person name="Watkin E.L.J."/>
        </authorList>
    </citation>
    <scope>NUCLEOTIDE SEQUENCE [LARGE SCALE GENOMIC DNA]</scope>
    <source>
        <strain evidence="8">F5</strain>
    </source>
</reference>
<comment type="subcellular location">
    <subcellularLocation>
        <location evidence="1">Cell membrane</location>
        <topology evidence="1">Multi-pass membrane protein</topology>
    </subcellularLocation>
</comment>
<evidence type="ECO:0000256" key="3">
    <source>
        <dbReference type="ARBA" id="ARBA00022692"/>
    </source>
</evidence>
<dbReference type="RefSeq" id="WP_070078755.1">
    <property type="nucleotide sequence ID" value="NZ_CP017415.1"/>
</dbReference>
<dbReference type="GO" id="GO:0005886">
    <property type="term" value="C:plasma membrane"/>
    <property type="evidence" value="ECO:0007669"/>
    <property type="project" value="UniProtKB-SubCell"/>
</dbReference>
<dbReference type="KEGG" id="aprs:BI364_10860"/>
<protein>
    <recommendedName>
        <fullName evidence="9">Protein PsiE</fullName>
    </recommendedName>
</protein>
<evidence type="ECO:0000256" key="2">
    <source>
        <dbReference type="ARBA" id="ARBA00022475"/>
    </source>
</evidence>
<dbReference type="Proteomes" id="UP000095401">
    <property type="component" value="Chromosome"/>
</dbReference>
<feature type="transmembrane region" description="Helical" evidence="6">
    <location>
        <begin position="12"/>
        <end position="39"/>
    </location>
</feature>
<evidence type="ECO:0000256" key="5">
    <source>
        <dbReference type="ARBA" id="ARBA00023136"/>
    </source>
</evidence>
<dbReference type="InterPro" id="IPR020948">
    <property type="entry name" value="P_starv_induced_PsiE-like"/>
</dbReference>
<feature type="transmembrane region" description="Helical" evidence="6">
    <location>
        <begin position="112"/>
        <end position="133"/>
    </location>
</feature>
<proteinExistence type="predicted"/>
<evidence type="ECO:0008006" key="9">
    <source>
        <dbReference type="Google" id="ProtNLM"/>
    </source>
</evidence>
<keyword evidence="2" id="KW-1003">Cell membrane</keyword>
<keyword evidence="8" id="KW-1185">Reference proteome</keyword>
<evidence type="ECO:0000256" key="1">
    <source>
        <dbReference type="ARBA" id="ARBA00004651"/>
    </source>
</evidence>